<protein>
    <submittedName>
        <fullName evidence="2">Winged helix-turn-helix transcriptional regulator</fullName>
    </submittedName>
</protein>
<evidence type="ECO:0000313" key="2">
    <source>
        <dbReference type="EMBL" id="MCO1658743.1"/>
    </source>
</evidence>
<keyword evidence="3" id="KW-1185">Reference proteome</keyword>
<dbReference type="SUPFAM" id="SSF46785">
    <property type="entry name" value="Winged helix' DNA-binding domain"/>
    <property type="match status" value="1"/>
</dbReference>
<dbReference type="PANTHER" id="PTHR33164">
    <property type="entry name" value="TRANSCRIPTIONAL REGULATOR, MARR FAMILY"/>
    <property type="match status" value="1"/>
</dbReference>
<sequence length="108" mass="11555">MWDYAVLAALESGPAQTQARLAAAIGRDKTRLIASLDRLEGRGLVAREPDPADRRNRIVTLTPDGRALLAGCRADVRAMEEGLLADVPADDRAAFLRTLLRVAPPPAG</sequence>
<dbReference type="SMART" id="SM00347">
    <property type="entry name" value="HTH_MARR"/>
    <property type="match status" value="1"/>
</dbReference>
<feature type="domain" description="HTH marR-type" evidence="1">
    <location>
        <begin position="1"/>
        <end position="104"/>
    </location>
</feature>
<dbReference type="Pfam" id="PF12802">
    <property type="entry name" value="MarR_2"/>
    <property type="match status" value="1"/>
</dbReference>
<dbReference type="Gene3D" id="1.10.10.10">
    <property type="entry name" value="Winged helix-like DNA-binding domain superfamily/Winged helix DNA-binding domain"/>
    <property type="match status" value="1"/>
</dbReference>
<evidence type="ECO:0000313" key="3">
    <source>
        <dbReference type="Proteomes" id="UP001165283"/>
    </source>
</evidence>
<dbReference type="PRINTS" id="PR00598">
    <property type="entry name" value="HTHMARR"/>
</dbReference>
<reference evidence="2" key="1">
    <citation type="submission" date="2021-04" db="EMBL/GenBank/DDBJ databases">
        <title>Pseudonocardia sp. nov., isolated from sandy soil of mangrove forest.</title>
        <authorList>
            <person name="Zan Z."/>
            <person name="Huang R."/>
            <person name="Liu W."/>
        </authorList>
    </citation>
    <scope>NUCLEOTIDE SEQUENCE</scope>
    <source>
        <strain evidence="2">S2-4</strain>
    </source>
</reference>
<accession>A0ABT1A755</accession>
<dbReference type="InterPro" id="IPR039422">
    <property type="entry name" value="MarR/SlyA-like"/>
</dbReference>
<evidence type="ECO:0000259" key="1">
    <source>
        <dbReference type="PROSITE" id="PS50995"/>
    </source>
</evidence>
<dbReference type="InterPro" id="IPR036388">
    <property type="entry name" value="WH-like_DNA-bd_sf"/>
</dbReference>
<dbReference type="InterPro" id="IPR036390">
    <property type="entry name" value="WH_DNA-bd_sf"/>
</dbReference>
<dbReference type="Proteomes" id="UP001165283">
    <property type="component" value="Unassembled WGS sequence"/>
</dbReference>
<gene>
    <name evidence="2" type="ORF">KDL28_27110</name>
</gene>
<dbReference type="InterPro" id="IPR000835">
    <property type="entry name" value="HTH_MarR-typ"/>
</dbReference>
<dbReference type="PANTHER" id="PTHR33164:SF95">
    <property type="entry name" value="TRANSCRIPTIONAL REGULATOR"/>
    <property type="match status" value="1"/>
</dbReference>
<organism evidence="2 3">
    <name type="scientific">Pseudonocardia humida</name>
    <dbReference type="NCBI Taxonomy" id="2800819"/>
    <lineage>
        <taxon>Bacteria</taxon>
        <taxon>Bacillati</taxon>
        <taxon>Actinomycetota</taxon>
        <taxon>Actinomycetes</taxon>
        <taxon>Pseudonocardiales</taxon>
        <taxon>Pseudonocardiaceae</taxon>
        <taxon>Pseudonocardia</taxon>
    </lineage>
</organism>
<proteinExistence type="predicted"/>
<name>A0ABT1A755_9PSEU</name>
<dbReference type="PROSITE" id="PS50995">
    <property type="entry name" value="HTH_MARR_2"/>
    <property type="match status" value="1"/>
</dbReference>
<comment type="caution">
    <text evidence="2">The sequence shown here is derived from an EMBL/GenBank/DDBJ whole genome shotgun (WGS) entry which is preliminary data.</text>
</comment>
<dbReference type="EMBL" id="JAGSOV010000058">
    <property type="protein sequence ID" value="MCO1658743.1"/>
    <property type="molecule type" value="Genomic_DNA"/>
</dbReference>